<comment type="miscellaneous">
    <text evidence="15">Bacitracin is thought to be involved in the inhibition of peptidoglycan synthesis by sequestering undecaprenyl diphosphate, thereby reducing the pool of lipid carrier available.</text>
</comment>
<evidence type="ECO:0000313" key="17">
    <source>
        <dbReference type="Proteomes" id="UP000253940"/>
    </source>
</evidence>
<keyword evidence="6" id="KW-0997">Cell inner membrane</keyword>
<comment type="function">
    <text evidence="15">Catalyzes the dephosphorylation of undecaprenyl diphosphate (UPP). Confers resistance to bacitracin.</text>
</comment>
<feature type="transmembrane region" description="Helical" evidence="15">
    <location>
        <begin position="189"/>
        <end position="207"/>
    </location>
</feature>
<evidence type="ECO:0000256" key="14">
    <source>
        <dbReference type="ARBA" id="ARBA00047594"/>
    </source>
</evidence>
<dbReference type="GO" id="GO:0050380">
    <property type="term" value="F:undecaprenyl-diphosphatase activity"/>
    <property type="evidence" value="ECO:0007669"/>
    <property type="project" value="UniProtKB-UniRule"/>
</dbReference>
<evidence type="ECO:0000256" key="13">
    <source>
        <dbReference type="ARBA" id="ARBA00032932"/>
    </source>
</evidence>
<keyword evidence="15" id="KW-0573">Peptidoglycan synthesis</keyword>
<dbReference type="OrthoDB" id="9808289at2"/>
<dbReference type="GO" id="GO:0071555">
    <property type="term" value="P:cell wall organization"/>
    <property type="evidence" value="ECO:0007669"/>
    <property type="project" value="UniProtKB-KW"/>
</dbReference>
<dbReference type="KEGG" id="mbah:HYN46_01525"/>
<feature type="transmembrane region" description="Helical" evidence="15">
    <location>
        <begin position="85"/>
        <end position="104"/>
    </location>
</feature>
<evidence type="ECO:0000256" key="6">
    <source>
        <dbReference type="ARBA" id="ARBA00022519"/>
    </source>
</evidence>
<keyword evidence="10 15" id="KW-0472">Membrane</keyword>
<dbReference type="GO" id="GO:0008360">
    <property type="term" value="P:regulation of cell shape"/>
    <property type="evidence" value="ECO:0007669"/>
    <property type="project" value="UniProtKB-KW"/>
</dbReference>
<feature type="transmembrane region" description="Helical" evidence="15">
    <location>
        <begin position="252"/>
        <end position="270"/>
    </location>
</feature>
<keyword evidence="8 15" id="KW-0378">Hydrolase</keyword>
<keyword evidence="17" id="KW-1185">Reference proteome</keyword>
<dbReference type="AlphaFoldDB" id="A0A345P325"/>
<gene>
    <name evidence="15" type="primary">uppP</name>
    <name evidence="16" type="ORF">HYN46_01525</name>
</gene>
<dbReference type="InterPro" id="IPR003824">
    <property type="entry name" value="UppP"/>
</dbReference>
<dbReference type="GO" id="GO:0009252">
    <property type="term" value="P:peptidoglycan biosynthetic process"/>
    <property type="evidence" value="ECO:0007669"/>
    <property type="project" value="UniProtKB-KW"/>
</dbReference>
<dbReference type="RefSeq" id="WP_114897794.1">
    <property type="nucleotide sequence ID" value="NZ_CP031222.1"/>
</dbReference>
<dbReference type="Proteomes" id="UP000253940">
    <property type="component" value="Chromosome"/>
</dbReference>
<keyword evidence="5 15" id="KW-1003">Cell membrane</keyword>
<sequence>MDLLLLFQAFIMGIVEGLTEFLPVSSTGHLIVVGELLNFWTAEKRVVFEIAIQLGAILAICFEYRAKLIHVTAGLISRDASSIRFTRNVLVAFLPAAIIGFIAHDTIQNYLFNPLVVAFMLIFGGFVILWAERRTHQVSAEEVDDMSWLQALKVGFAQCFAMIPGTSRSGATIIGGLFFGLSRKTAAEFSFFLAIPTMLGATVLSVAKHRHEFLLADFPVIAVGFVMAFIVALLVVKALVRYVSKHDFTVFAWYRIGFGILILLTSWFGWVNWNA</sequence>
<keyword evidence="7 15" id="KW-0812">Transmembrane</keyword>
<feature type="transmembrane region" description="Helical" evidence="15">
    <location>
        <begin position="219"/>
        <end position="240"/>
    </location>
</feature>
<name>A0A345P325_9GAMM</name>
<dbReference type="HAMAP" id="MF_01006">
    <property type="entry name" value="Undec_diphosphatase"/>
    <property type="match status" value="1"/>
</dbReference>
<evidence type="ECO:0000313" key="16">
    <source>
        <dbReference type="EMBL" id="AXI01684.1"/>
    </source>
</evidence>
<dbReference type="NCBIfam" id="TIGR00753">
    <property type="entry name" value="undec_PP_bacA"/>
    <property type="match status" value="1"/>
</dbReference>
<comment type="subcellular location">
    <subcellularLocation>
        <location evidence="1 15">Cell membrane</location>
        <topology evidence="1 15">Multi-pass membrane protein</topology>
    </subcellularLocation>
</comment>
<evidence type="ECO:0000256" key="2">
    <source>
        <dbReference type="ARBA" id="ARBA00010621"/>
    </source>
</evidence>
<keyword evidence="15" id="KW-0133">Cell shape</keyword>
<feature type="transmembrane region" description="Helical" evidence="15">
    <location>
        <begin position="110"/>
        <end position="131"/>
    </location>
</feature>
<evidence type="ECO:0000256" key="7">
    <source>
        <dbReference type="ARBA" id="ARBA00022692"/>
    </source>
</evidence>
<accession>A0A345P325</accession>
<comment type="catalytic activity">
    <reaction evidence="14 15">
        <text>di-trans,octa-cis-undecaprenyl diphosphate + H2O = di-trans,octa-cis-undecaprenyl phosphate + phosphate + H(+)</text>
        <dbReference type="Rhea" id="RHEA:28094"/>
        <dbReference type="ChEBI" id="CHEBI:15377"/>
        <dbReference type="ChEBI" id="CHEBI:15378"/>
        <dbReference type="ChEBI" id="CHEBI:43474"/>
        <dbReference type="ChEBI" id="CHEBI:58405"/>
        <dbReference type="ChEBI" id="CHEBI:60392"/>
        <dbReference type="EC" id="3.6.1.27"/>
    </reaction>
</comment>
<dbReference type="EC" id="3.6.1.27" evidence="3 15"/>
<evidence type="ECO:0000256" key="9">
    <source>
        <dbReference type="ARBA" id="ARBA00022989"/>
    </source>
</evidence>
<evidence type="ECO:0000256" key="11">
    <source>
        <dbReference type="ARBA" id="ARBA00023251"/>
    </source>
</evidence>
<proteinExistence type="inferred from homology"/>
<dbReference type="NCBIfam" id="NF001390">
    <property type="entry name" value="PRK00281.1-4"/>
    <property type="match status" value="1"/>
</dbReference>
<comment type="similarity">
    <text evidence="2 15">Belongs to the UppP family.</text>
</comment>
<dbReference type="PANTHER" id="PTHR30622:SF3">
    <property type="entry name" value="UNDECAPRENYL-DIPHOSPHATASE"/>
    <property type="match status" value="1"/>
</dbReference>
<evidence type="ECO:0000256" key="10">
    <source>
        <dbReference type="ARBA" id="ARBA00023136"/>
    </source>
</evidence>
<evidence type="ECO:0000256" key="1">
    <source>
        <dbReference type="ARBA" id="ARBA00004651"/>
    </source>
</evidence>
<evidence type="ECO:0000256" key="3">
    <source>
        <dbReference type="ARBA" id="ARBA00012374"/>
    </source>
</evidence>
<keyword evidence="11 15" id="KW-0046">Antibiotic resistance</keyword>
<organism evidence="16 17">
    <name type="scientific">Aquirhabdus parva</name>
    <dbReference type="NCBI Taxonomy" id="2283318"/>
    <lineage>
        <taxon>Bacteria</taxon>
        <taxon>Pseudomonadati</taxon>
        <taxon>Pseudomonadota</taxon>
        <taxon>Gammaproteobacteria</taxon>
        <taxon>Moraxellales</taxon>
        <taxon>Moraxellaceae</taxon>
        <taxon>Aquirhabdus</taxon>
    </lineage>
</organism>
<dbReference type="GO" id="GO:0005886">
    <property type="term" value="C:plasma membrane"/>
    <property type="evidence" value="ECO:0007669"/>
    <property type="project" value="UniProtKB-SubCell"/>
</dbReference>
<dbReference type="Pfam" id="PF02673">
    <property type="entry name" value="BacA"/>
    <property type="match status" value="1"/>
</dbReference>
<keyword evidence="15" id="KW-0961">Cell wall biogenesis/degradation</keyword>
<dbReference type="GO" id="GO:0046677">
    <property type="term" value="P:response to antibiotic"/>
    <property type="evidence" value="ECO:0007669"/>
    <property type="project" value="UniProtKB-UniRule"/>
</dbReference>
<dbReference type="PANTHER" id="PTHR30622">
    <property type="entry name" value="UNDECAPRENYL-DIPHOSPHATASE"/>
    <property type="match status" value="1"/>
</dbReference>
<evidence type="ECO:0000256" key="15">
    <source>
        <dbReference type="HAMAP-Rule" id="MF_01006"/>
    </source>
</evidence>
<evidence type="ECO:0000256" key="12">
    <source>
        <dbReference type="ARBA" id="ARBA00032707"/>
    </source>
</evidence>
<evidence type="ECO:0000256" key="4">
    <source>
        <dbReference type="ARBA" id="ARBA00021581"/>
    </source>
</evidence>
<reference evidence="16 17" key="1">
    <citation type="submission" date="2018-07" db="EMBL/GenBank/DDBJ databases">
        <title>Genome sequencing of Moraxellaceae gen. HYN0046.</title>
        <authorList>
            <person name="Kim M."/>
            <person name="Yi H."/>
        </authorList>
    </citation>
    <scope>NUCLEOTIDE SEQUENCE [LARGE SCALE GENOMIC DNA]</scope>
    <source>
        <strain evidence="16 17">HYN0046</strain>
    </source>
</reference>
<dbReference type="NCBIfam" id="NF001389">
    <property type="entry name" value="PRK00281.1-2"/>
    <property type="match status" value="1"/>
</dbReference>
<evidence type="ECO:0000256" key="8">
    <source>
        <dbReference type="ARBA" id="ARBA00022801"/>
    </source>
</evidence>
<keyword evidence="9 15" id="KW-1133">Transmembrane helix</keyword>
<dbReference type="EMBL" id="CP031222">
    <property type="protein sequence ID" value="AXI01684.1"/>
    <property type="molecule type" value="Genomic_DNA"/>
</dbReference>
<evidence type="ECO:0000256" key="5">
    <source>
        <dbReference type="ARBA" id="ARBA00022475"/>
    </source>
</evidence>
<protein>
    <recommendedName>
        <fullName evidence="4 15">Undecaprenyl-diphosphatase</fullName>
        <ecNumber evidence="3 15">3.6.1.27</ecNumber>
    </recommendedName>
    <alternativeName>
        <fullName evidence="13 15">Bacitracin resistance protein</fullName>
    </alternativeName>
    <alternativeName>
        <fullName evidence="12 15">Undecaprenyl pyrophosphate phosphatase</fullName>
    </alternativeName>
</protein>